<organism evidence="1 2">
    <name type="scientific">Protopolystoma xenopodis</name>
    <dbReference type="NCBI Taxonomy" id="117903"/>
    <lineage>
        <taxon>Eukaryota</taxon>
        <taxon>Metazoa</taxon>
        <taxon>Spiralia</taxon>
        <taxon>Lophotrochozoa</taxon>
        <taxon>Platyhelminthes</taxon>
        <taxon>Monogenea</taxon>
        <taxon>Polyopisthocotylea</taxon>
        <taxon>Polystomatidea</taxon>
        <taxon>Polystomatidae</taxon>
        <taxon>Protopolystoma</taxon>
    </lineage>
</organism>
<dbReference type="OrthoDB" id="10010129at2759"/>
<dbReference type="EMBL" id="CAAALY010256180">
    <property type="protein sequence ID" value="VEL37862.1"/>
    <property type="molecule type" value="Genomic_DNA"/>
</dbReference>
<evidence type="ECO:0000313" key="2">
    <source>
        <dbReference type="Proteomes" id="UP000784294"/>
    </source>
</evidence>
<comment type="caution">
    <text evidence="1">The sequence shown here is derived from an EMBL/GenBank/DDBJ whole genome shotgun (WGS) entry which is preliminary data.</text>
</comment>
<name>A0A3S5B1N3_9PLAT</name>
<reference evidence="1" key="1">
    <citation type="submission" date="2018-11" db="EMBL/GenBank/DDBJ databases">
        <authorList>
            <consortium name="Pathogen Informatics"/>
        </authorList>
    </citation>
    <scope>NUCLEOTIDE SEQUENCE</scope>
</reference>
<dbReference type="Proteomes" id="UP000784294">
    <property type="component" value="Unassembled WGS sequence"/>
</dbReference>
<protein>
    <submittedName>
        <fullName evidence="1">Uncharacterized protein</fullName>
    </submittedName>
</protein>
<evidence type="ECO:0000313" key="1">
    <source>
        <dbReference type="EMBL" id="VEL37862.1"/>
    </source>
</evidence>
<sequence>MLSHAISFRFTSESSPEIFNGIHGRARFDSLVNLVSRLHTTFRRKLEEGVELCAFCRNNGEPYEFYVTHKYGAWCMLDASFRLANSEDRHGTFNAHNPDRLR</sequence>
<keyword evidence="2" id="KW-1185">Reference proteome</keyword>
<accession>A0A3S5B1N3</accession>
<proteinExistence type="predicted"/>
<gene>
    <name evidence="1" type="ORF">PXEA_LOCUS31302</name>
</gene>
<dbReference type="AlphaFoldDB" id="A0A3S5B1N3"/>